<reference evidence="1" key="1">
    <citation type="submission" date="2022-12" db="EMBL/GenBank/DDBJ databases">
        <authorList>
            <person name="Petersen C."/>
        </authorList>
    </citation>
    <scope>NUCLEOTIDE SEQUENCE</scope>
    <source>
        <strain evidence="1">IBT 15544</strain>
    </source>
</reference>
<sequence>MESVSMSDTVASGVEDFPSSIRRYPYKGKNDLSTIMSYESSLGDQNDMFLITNINKHRFETDFLDTDNKFKEYFHSSQLLVIKMASYPHEIAGRTFAGHVVSEVGLMGTQNTLRNPGGWCLDLLSSNKCPDESFLPRRLQGRGHPTVVIETARSESASKLKNDAARWLLSSNNEVQAVITIHLDRNEAITIKRWGRQNGQAVVQEETCIFKEYGSARSARPTPQVTRAPFTIPYADLYLRQAQPSTNERDIQISQEQLLDVADAAWAGI</sequence>
<dbReference type="EMBL" id="JAPQKR010000016">
    <property type="protein sequence ID" value="KAJ5191405.1"/>
    <property type="molecule type" value="Genomic_DNA"/>
</dbReference>
<evidence type="ECO:0000313" key="2">
    <source>
        <dbReference type="Proteomes" id="UP001150904"/>
    </source>
</evidence>
<evidence type="ECO:0000313" key="1">
    <source>
        <dbReference type="EMBL" id="KAJ5191405.1"/>
    </source>
</evidence>
<comment type="caution">
    <text evidence="1">The sequence shown here is derived from an EMBL/GenBank/DDBJ whole genome shotgun (WGS) entry which is preliminary data.</text>
</comment>
<dbReference type="Proteomes" id="UP001150904">
    <property type="component" value="Unassembled WGS sequence"/>
</dbReference>
<protein>
    <submittedName>
        <fullName evidence="1">Uncharacterized protein</fullName>
    </submittedName>
</protein>
<organism evidence="1 2">
    <name type="scientific">Penicillium cinerascens</name>
    <dbReference type="NCBI Taxonomy" id="70096"/>
    <lineage>
        <taxon>Eukaryota</taxon>
        <taxon>Fungi</taxon>
        <taxon>Dikarya</taxon>
        <taxon>Ascomycota</taxon>
        <taxon>Pezizomycotina</taxon>
        <taxon>Eurotiomycetes</taxon>
        <taxon>Eurotiomycetidae</taxon>
        <taxon>Eurotiales</taxon>
        <taxon>Aspergillaceae</taxon>
        <taxon>Penicillium</taxon>
    </lineage>
</organism>
<keyword evidence="2" id="KW-1185">Reference proteome</keyword>
<name>A0A9W9J6U3_9EURO</name>
<gene>
    <name evidence="1" type="ORF">N7498_010390</name>
</gene>
<dbReference type="OrthoDB" id="76567at2759"/>
<accession>A0A9W9J6U3</accession>
<dbReference type="GeneID" id="83184747"/>
<dbReference type="RefSeq" id="XP_058304345.1">
    <property type="nucleotide sequence ID" value="XM_058457446.1"/>
</dbReference>
<proteinExistence type="predicted"/>
<reference evidence="1" key="2">
    <citation type="journal article" date="2023" name="IMA Fungus">
        <title>Comparative genomic study of the Penicillium genus elucidates a diverse pangenome and 15 lateral gene transfer events.</title>
        <authorList>
            <person name="Petersen C."/>
            <person name="Sorensen T."/>
            <person name="Nielsen M.R."/>
            <person name="Sondergaard T.E."/>
            <person name="Sorensen J.L."/>
            <person name="Fitzpatrick D.A."/>
            <person name="Frisvad J.C."/>
            <person name="Nielsen K.L."/>
        </authorList>
    </citation>
    <scope>NUCLEOTIDE SEQUENCE</scope>
    <source>
        <strain evidence="1">IBT 15544</strain>
    </source>
</reference>
<dbReference type="AlphaFoldDB" id="A0A9W9J6U3"/>